<evidence type="ECO:0000313" key="10">
    <source>
        <dbReference type="Proteomes" id="UP000056905"/>
    </source>
</evidence>
<dbReference type="InterPro" id="IPR004477">
    <property type="entry name" value="ComEC_N"/>
</dbReference>
<feature type="transmembrane region" description="Helical" evidence="6">
    <location>
        <begin position="320"/>
        <end position="339"/>
    </location>
</feature>
<evidence type="ECO:0000313" key="9">
    <source>
        <dbReference type="EMBL" id="ALL15267.1"/>
    </source>
</evidence>
<sequence>MGAPWAGRLSTAFRAWPSPSTLFGQLAAEFEANLKRWFLWSPVCLGMGAAAYLEAPIEPPLLSLVILALGGCALWWRARSAKPVLAVMAALLAFAFVGGLAAKIRSDGGSTPVIDGERAPRWVKGFVVDVVSPGAGGPRLLIAPVEISGLEPRDTPKRVRITVDAEHLPSPGEAVRLRAILGPPPPPAAPGAYDFARDAWFNGVGAVGFSLSGVDRVRLEAAPQRLKATMAVNAFRWRLAERIYTRMGPASGGIGAAMVTGHENWIPTEQTEAMRASGLAHILSISGLHMAIVGGFVFGAVRLGIAACPWLALRAPGKKIAATAGLFAVATYLVISGAPAPAERAAITASVAFAAILADRQAVSLHGLALAALIILLMQPEAAGAPGFQMSFAATTALIALAEGWPRPAREISVPWLIRIIQAAINWLAISIGASFVAGLATGPFAMQHFNRVAIWGLPANLMVAPLSSFIIMPFLALGAALEATELGRPFLQIAGWGVEAMVAVARKFESLGGQVLVSSAPPFTLAIAFLGLMLLCLWQGKVRWVGAPLALAVALWPRPEPPDIWIASDGATAAVRFEQTAILLRPDSRRFAAELWARRQGLTIATTFGFECAAYACRPRSDAPGPVALSWSRKALAGEALGALCSAAEVVVLRGNLTGQIPPQCADRVILTAEDFARGGAAELYRRHDGWWIVWAQPLRGRRPWSLQD</sequence>
<evidence type="ECO:0000256" key="6">
    <source>
        <dbReference type="SAM" id="Phobius"/>
    </source>
</evidence>
<organism evidence="9 10">
    <name type="scientific">Caulobacter henricii</name>
    <dbReference type="NCBI Taxonomy" id="69395"/>
    <lineage>
        <taxon>Bacteria</taxon>
        <taxon>Pseudomonadati</taxon>
        <taxon>Pseudomonadota</taxon>
        <taxon>Alphaproteobacteria</taxon>
        <taxon>Caulobacterales</taxon>
        <taxon>Caulobacteraceae</taxon>
        <taxon>Caulobacter</taxon>
    </lineage>
</organism>
<dbReference type="GO" id="GO:0005886">
    <property type="term" value="C:plasma membrane"/>
    <property type="evidence" value="ECO:0007669"/>
    <property type="project" value="UniProtKB-SubCell"/>
</dbReference>
<feature type="transmembrane region" description="Helical" evidence="6">
    <location>
        <begin position="351"/>
        <end position="377"/>
    </location>
</feature>
<proteinExistence type="predicted"/>
<protein>
    <submittedName>
        <fullName evidence="9">Competence protein ComEC</fullName>
    </submittedName>
</protein>
<feature type="transmembrane region" description="Helical" evidence="6">
    <location>
        <begin position="37"/>
        <end position="53"/>
    </location>
</feature>
<dbReference type="KEGG" id="chq:AQ619_08705"/>
<feature type="transmembrane region" description="Helical" evidence="6">
    <location>
        <begin position="521"/>
        <end position="539"/>
    </location>
</feature>
<keyword evidence="2" id="KW-1003">Cell membrane</keyword>
<dbReference type="Pfam" id="PF13567">
    <property type="entry name" value="DUF4131"/>
    <property type="match status" value="1"/>
</dbReference>
<dbReference type="Pfam" id="PF03772">
    <property type="entry name" value="Competence"/>
    <property type="match status" value="1"/>
</dbReference>
<keyword evidence="10" id="KW-1185">Reference proteome</keyword>
<dbReference type="PANTHER" id="PTHR30619">
    <property type="entry name" value="DNA INTERNALIZATION/COMPETENCE PROTEIN COMEC/REC2"/>
    <property type="match status" value="1"/>
</dbReference>
<name>A0A0P0P3T9_9CAUL</name>
<evidence type="ECO:0000256" key="4">
    <source>
        <dbReference type="ARBA" id="ARBA00022989"/>
    </source>
</evidence>
<keyword evidence="3 6" id="KW-0812">Transmembrane</keyword>
<evidence type="ECO:0000256" key="1">
    <source>
        <dbReference type="ARBA" id="ARBA00004651"/>
    </source>
</evidence>
<feature type="transmembrane region" description="Helical" evidence="6">
    <location>
        <begin position="84"/>
        <end position="102"/>
    </location>
</feature>
<evidence type="ECO:0000259" key="7">
    <source>
        <dbReference type="Pfam" id="PF03772"/>
    </source>
</evidence>
<dbReference type="AlphaFoldDB" id="A0A0P0P3T9"/>
<evidence type="ECO:0000256" key="3">
    <source>
        <dbReference type="ARBA" id="ARBA00022692"/>
    </source>
</evidence>
<dbReference type="STRING" id="69395.AQ619_08705"/>
<comment type="subcellular location">
    <subcellularLocation>
        <location evidence="1">Cell membrane</location>
        <topology evidence="1">Multi-pass membrane protein</topology>
    </subcellularLocation>
</comment>
<dbReference type="InterPro" id="IPR052159">
    <property type="entry name" value="Competence_DNA_uptake"/>
</dbReference>
<dbReference type="NCBIfam" id="TIGR00360">
    <property type="entry name" value="ComEC_N-term"/>
    <property type="match status" value="1"/>
</dbReference>
<feature type="domain" description="DUF4131" evidence="8">
    <location>
        <begin position="61"/>
        <end position="209"/>
    </location>
</feature>
<feature type="transmembrane region" description="Helical" evidence="6">
    <location>
        <begin position="453"/>
        <end position="478"/>
    </location>
</feature>
<evidence type="ECO:0000256" key="2">
    <source>
        <dbReference type="ARBA" id="ARBA00022475"/>
    </source>
</evidence>
<feature type="transmembrane region" description="Helical" evidence="6">
    <location>
        <begin position="60"/>
        <end position="78"/>
    </location>
</feature>
<evidence type="ECO:0000259" key="8">
    <source>
        <dbReference type="Pfam" id="PF13567"/>
    </source>
</evidence>
<evidence type="ECO:0000256" key="5">
    <source>
        <dbReference type="ARBA" id="ARBA00023136"/>
    </source>
</evidence>
<dbReference type="InterPro" id="IPR025405">
    <property type="entry name" value="DUF4131"/>
</dbReference>
<reference evidence="9 10" key="1">
    <citation type="submission" date="2015-10" db="EMBL/GenBank/DDBJ databases">
        <title>Conservation of the essential genome among Caulobacter and Brevundimonas species.</title>
        <authorList>
            <person name="Scott D."/>
            <person name="Ely B."/>
        </authorList>
    </citation>
    <scope>NUCLEOTIDE SEQUENCE [LARGE SCALE GENOMIC DNA]</scope>
    <source>
        <strain evidence="9 10">CB4</strain>
    </source>
</reference>
<dbReference type="EMBL" id="CP013002">
    <property type="protein sequence ID" value="ALL15267.1"/>
    <property type="molecule type" value="Genomic_DNA"/>
</dbReference>
<keyword evidence="4 6" id="KW-1133">Transmembrane helix</keyword>
<dbReference type="PANTHER" id="PTHR30619:SF1">
    <property type="entry name" value="RECOMBINATION PROTEIN 2"/>
    <property type="match status" value="1"/>
</dbReference>
<feature type="transmembrane region" description="Helical" evidence="6">
    <location>
        <begin position="423"/>
        <end position="447"/>
    </location>
</feature>
<keyword evidence="5 6" id="KW-0472">Membrane</keyword>
<feature type="domain" description="ComEC/Rec2-related protein" evidence="7">
    <location>
        <begin position="258"/>
        <end position="541"/>
    </location>
</feature>
<accession>A0A0P0P3T9</accession>
<dbReference type="Proteomes" id="UP000056905">
    <property type="component" value="Chromosome"/>
</dbReference>
<gene>
    <name evidence="9" type="ORF">AQ619_08705</name>
</gene>
<feature type="transmembrane region" description="Helical" evidence="6">
    <location>
        <begin position="279"/>
        <end position="300"/>
    </location>
</feature>